<dbReference type="InterPro" id="IPR050765">
    <property type="entry name" value="Riboflavin_Biosynth_HTPR"/>
</dbReference>
<protein>
    <recommendedName>
        <fullName evidence="12">Riboflavin biosynthesis protein RibD</fullName>
    </recommendedName>
    <domain>
        <recommendedName>
            <fullName evidence="12">Diaminohydroxyphosphoribosylaminopyrimidine deaminase</fullName>
            <shortName evidence="12">DRAP deaminase</shortName>
            <ecNumber evidence="12">3.5.4.26</ecNumber>
        </recommendedName>
        <alternativeName>
            <fullName evidence="12">Riboflavin-specific deaminase</fullName>
        </alternativeName>
    </domain>
    <domain>
        <recommendedName>
            <fullName evidence="12">5-amino-6-(5-phosphoribosylamino)uracil reductase</fullName>
            <ecNumber evidence="12">1.1.1.193</ecNumber>
        </recommendedName>
        <alternativeName>
            <fullName evidence="12">HTP reductase</fullName>
        </alternativeName>
    </domain>
</protein>
<comment type="pathway">
    <text evidence="3 12">Cofactor biosynthesis; riboflavin biosynthesis; 5-amino-6-(D-ribitylamino)uracil from GTP: step 3/4.</text>
</comment>
<comment type="similarity">
    <text evidence="4 12">In the N-terminal section; belongs to the cytidine and deoxycytidylate deaminase family.</text>
</comment>
<evidence type="ECO:0000256" key="1">
    <source>
        <dbReference type="ARBA" id="ARBA00002151"/>
    </source>
</evidence>
<feature type="binding site" evidence="14">
    <location>
        <position position="167"/>
    </location>
    <ligand>
        <name>substrate</name>
    </ligand>
</feature>
<feature type="binding site" evidence="14">
    <location>
        <position position="183"/>
    </location>
    <ligand>
        <name>substrate</name>
    </ligand>
</feature>
<gene>
    <name evidence="17" type="ORF">SAMN04487992_10422</name>
</gene>
<comment type="function">
    <text evidence="1 12">Converts 2,5-diamino-6-(ribosylamino)-4(3h)-pyrimidinone 5'-phosphate into 5-amino-6-(ribosylamino)-2,4(1h,3h)-pyrimidinedione 5'-phosphate.</text>
</comment>
<dbReference type="Gene3D" id="3.40.430.10">
    <property type="entry name" value="Dihydrofolate Reductase, subunit A"/>
    <property type="match status" value="1"/>
</dbReference>
<dbReference type="InterPro" id="IPR002125">
    <property type="entry name" value="CMP_dCMP_dom"/>
</dbReference>
<keyword evidence="11" id="KW-0511">Multifunctional enzyme</keyword>
<evidence type="ECO:0000256" key="13">
    <source>
        <dbReference type="PIRSR" id="PIRSR006769-1"/>
    </source>
</evidence>
<dbReference type="PIRSF" id="PIRSF006769">
    <property type="entry name" value="RibD"/>
    <property type="match status" value="1"/>
</dbReference>
<dbReference type="InterPro" id="IPR016192">
    <property type="entry name" value="APOBEC/CMP_deaminase_Zn-bd"/>
</dbReference>
<sequence>MVGAVVVHKNKIIGEGYTSPYGGSHAEVNAINSVKDKGLLSESTIYVTLEPCSHYGKTPPCADLILKHHIKNVVVGLLDPHKKVAGQGIQKLRDAGCQVTVGVLEKECREHHKRFLTFQKKKRPYLILKWAETRDGFIAPAHHLRAEEKQAFWITNPYSRQLVHQWRAEEQAILVGTNTVLADNPKLNVRSWTGRNPIRIIIDRNLKIDASYHVLDKTVKTIVFTAVSDETKYKPDAAYLLIDFSKEIAAQICEALYLQNIQSILIEGGQRTLQTFIDENLWDEARVFVGNSTFKNGIKAPSLVGTLKETNTLDQDILNLYYND</sequence>
<name>A0A1G7FZU6_9FLAO</name>
<evidence type="ECO:0000256" key="5">
    <source>
        <dbReference type="ARBA" id="ARBA00007417"/>
    </source>
</evidence>
<dbReference type="eggNOG" id="COG1985">
    <property type="taxonomic scope" value="Bacteria"/>
</dbReference>
<evidence type="ECO:0000256" key="9">
    <source>
        <dbReference type="ARBA" id="ARBA00022857"/>
    </source>
</evidence>
<keyword evidence="12" id="KW-0378">Hydrolase</keyword>
<evidence type="ECO:0000256" key="8">
    <source>
        <dbReference type="ARBA" id="ARBA00022833"/>
    </source>
</evidence>
<reference evidence="18" key="1">
    <citation type="submission" date="2016-10" db="EMBL/GenBank/DDBJ databases">
        <authorList>
            <person name="Varghese N."/>
            <person name="Submissions S."/>
        </authorList>
    </citation>
    <scope>NUCLEOTIDE SEQUENCE [LARGE SCALE GENOMIC DNA]</scope>
    <source>
        <strain evidence="18">DSM 24729</strain>
    </source>
</reference>
<comment type="similarity">
    <text evidence="5 12">In the C-terminal section; belongs to the HTP reductase family.</text>
</comment>
<dbReference type="Pfam" id="PF00383">
    <property type="entry name" value="dCMP_cyt_deam_1"/>
    <property type="match status" value="1"/>
</dbReference>
<feature type="active site" description="Proton donor" evidence="13">
    <location>
        <position position="27"/>
    </location>
</feature>
<dbReference type="SUPFAM" id="SSF53927">
    <property type="entry name" value="Cytidine deaminase-like"/>
    <property type="match status" value="1"/>
</dbReference>
<evidence type="ECO:0000256" key="15">
    <source>
        <dbReference type="PIRSR" id="PIRSR006769-3"/>
    </source>
</evidence>
<dbReference type="Gene3D" id="3.40.140.10">
    <property type="entry name" value="Cytidine Deaminase, domain 2"/>
    <property type="match status" value="1"/>
</dbReference>
<keyword evidence="6 12" id="KW-0686">Riboflavin biosynthesis</keyword>
<dbReference type="CDD" id="cd01284">
    <property type="entry name" value="Riboflavin_deaminase-reductase"/>
    <property type="match status" value="1"/>
</dbReference>
<dbReference type="GO" id="GO:0008703">
    <property type="term" value="F:5-amino-6-(5-phosphoribosylamino)uracil reductase activity"/>
    <property type="evidence" value="ECO:0007669"/>
    <property type="project" value="UniProtKB-EC"/>
</dbReference>
<dbReference type="InterPro" id="IPR004794">
    <property type="entry name" value="Eubact_RibD"/>
</dbReference>
<dbReference type="Proteomes" id="UP000182114">
    <property type="component" value="Unassembled WGS sequence"/>
</dbReference>
<feature type="binding site" evidence="14">
    <location>
        <position position="153"/>
    </location>
    <ligand>
        <name>NADP(+)</name>
        <dbReference type="ChEBI" id="CHEBI:58349"/>
    </ligand>
</feature>
<evidence type="ECO:0000256" key="11">
    <source>
        <dbReference type="ARBA" id="ARBA00023268"/>
    </source>
</evidence>
<keyword evidence="7 12" id="KW-0479">Metal-binding</keyword>
<feature type="binding site" evidence="14">
    <location>
        <position position="267"/>
    </location>
    <ligand>
        <name>substrate</name>
    </ligand>
</feature>
<comment type="catalytic activity">
    <reaction evidence="12">
        <text>5-amino-6-(5-phospho-D-ribitylamino)uracil + NADP(+) = 5-amino-6-(5-phospho-D-ribosylamino)uracil + NADPH + H(+)</text>
        <dbReference type="Rhea" id="RHEA:17845"/>
        <dbReference type="ChEBI" id="CHEBI:15378"/>
        <dbReference type="ChEBI" id="CHEBI:57783"/>
        <dbReference type="ChEBI" id="CHEBI:58349"/>
        <dbReference type="ChEBI" id="CHEBI:58421"/>
        <dbReference type="ChEBI" id="CHEBI:58453"/>
        <dbReference type="EC" id="1.1.1.193"/>
    </reaction>
</comment>
<keyword evidence="9 12" id="KW-0521">NADP</keyword>
<dbReference type="GO" id="GO:0009231">
    <property type="term" value="P:riboflavin biosynthetic process"/>
    <property type="evidence" value="ECO:0007669"/>
    <property type="project" value="UniProtKB-UniPathway"/>
</dbReference>
<keyword evidence="10 12" id="KW-0560">Oxidoreductase</keyword>
<dbReference type="eggNOG" id="COG0117">
    <property type="taxonomic scope" value="Bacteria"/>
</dbReference>
<dbReference type="PROSITE" id="PS51747">
    <property type="entry name" value="CYT_DCMP_DEAMINASES_2"/>
    <property type="match status" value="1"/>
</dbReference>
<feature type="binding site" evidence="15">
    <location>
        <position position="52"/>
    </location>
    <ligand>
        <name>Zn(2+)</name>
        <dbReference type="ChEBI" id="CHEBI:29105"/>
        <note>catalytic</note>
    </ligand>
</feature>
<evidence type="ECO:0000256" key="10">
    <source>
        <dbReference type="ARBA" id="ARBA00023002"/>
    </source>
</evidence>
<dbReference type="NCBIfam" id="TIGR00326">
    <property type="entry name" value="eubact_ribD"/>
    <property type="match status" value="1"/>
</dbReference>
<accession>A0A1G7FZU6</accession>
<dbReference type="InterPro" id="IPR024072">
    <property type="entry name" value="DHFR-like_dom_sf"/>
</dbReference>
<dbReference type="GO" id="GO:0008835">
    <property type="term" value="F:diaminohydroxyphosphoribosylaminopyrimidine deaminase activity"/>
    <property type="evidence" value="ECO:0007669"/>
    <property type="project" value="UniProtKB-EC"/>
</dbReference>
<feature type="binding site" evidence="15">
    <location>
        <position position="61"/>
    </location>
    <ligand>
        <name>Zn(2+)</name>
        <dbReference type="ChEBI" id="CHEBI:29105"/>
        <note>catalytic</note>
    </ligand>
</feature>
<proteinExistence type="inferred from homology"/>
<comment type="cofactor">
    <cofactor evidence="12 15">
        <name>Zn(2+)</name>
        <dbReference type="ChEBI" id="CHEBI:29105"/>
    </cofactor>
    <text evidence="12 15">Binds 1 zinc ion.</text>
</comment>
<dbReference type="UniPathway" id="UPA00275">
    <property type="reaction ID" value="UER00401"/>
</dbReference>
<dbReference type="InterPro" id="IPR002734">
    <property type="entry name" value="RibDG_C"/>
</dbReference>
<dbReference type="EC" id="1.1.1.193" evidence="12"/>
<organism evidence="17 18">
    <name type="scientific">Cellulophaga baltica</name>
    <dbReference type="NCBI Taxonomy" id="76594"/>
    <lineage>
        <taxon>Bacteria</taxon>
        <taxon>Pseudomonadati</taxon>
        <taxon>Bacteroidota</taxon>
        <taxon>Flavobacteriia</taxon>
        <taxon>Flavobacteriales</taxon>
        <taxon>Flavobacteriaceae</taxon>
        <taxon>Cellulophaga</taxon>
    </lineage>
</organism>
<feature type="binding site" evidence="14">
    <location>
        <position position="190"/>
    </location>
    <ligand>
        <name>substrate</name>
    </ligand>
</feature>
<evidence type="ECO:0000313" key="17">
    <source>
        <dbReference type="EMBL" id="SDE81359.1"/>
    </source>
</evidence>
<keyword evidence="18" id="KW-1185">Reference proteome</keyword>
<dbReference type="EMBL" id="FNBD01000004">
    <property type="protein sequence ID" value="SDE81359.1"/>
    <property type="molecule type" value="Genomic_DNA"/>
</dbReference>
<dbReference type="GO" id="GO:0008270">
    <property type="term" value="F:zinc ion binding"/>
    <property type="evidence" value="ECO:0007669"/>
    <property type="project" value="InterPro"/>
</dbReference>
<evidence type="ECO:0000256" key="4">
    <source>
        <dbReference type="ARBA" id="ARBA00005259"/>
    </source>
</evidence>
<evidence type="ECO:0000256" key="12">
    <source>
        <dbReference type="PIRNR" id="PIRNR006769"/>
    </source>
</evidence>
<dbReference type="AlphaFoldDB" id="A0A1G7FZU6"/>
<dbReference type="PANTHER" id="PTHR38011:SF7">
    <property type="entry name" value="2,5-DIAMINO-6-RIBOSYLAMINO-4(3H)-PYRIMIDINONE 5'-PHOSPHATE REDUCTASE"/>
    <property type="match status" value="1"/>
</dbReference>
<evidence type="ECO:0000313" key="18">
    <source>
        <dbReference type="Proteomes" id="UP000182114"/>
    </source>
</evidence>
<comment type="catalytic activity">
    <reaction evidence="12">
        <text>2,5-diamino-6-hydroxy-4-(5-phosphoribosylamino)-pyrimidine + H2O + H(+) = 5-amino-6-(5-phospho-D-ribosylamino)uracil + NH4(+)</text>
        <dbReference type="Rhea" id="RHEA:21868"/>
        <dbReference type="ChEBI" id="CHEBI:15377"/>
        <dbReference type="ChEBI" id="CHEBI:15378"/>
        <dbReference type="ChEBI" id="CHEBI:28938"/>
        <dbReference type="ChEBI" id="CHEBI:58453"/>
        <dbReference type="ChEBI" id="CHEBI:58614"/>
        <dbReference type="EC" id="3.5.4.26"/>
    </reaction>
</comment>
<evidence type="ECO:0000256" key="3">
    <source>
        <dbReference type="ARBA" id="ARBA00004910"/>
    </source>
</evidence>
<dbReference type="PROSITE" id="PS00903">
    <property type="entry name" value="CYT_DCMP_DEAMINASES_1"/>
    <property type="match status" value="1"/>
</dbReference>
<dbReference type="PANTHER" id="PTHR38011">
    <property type="entry name" value="DIHYDROFOLATE REDUCTASE FAMILY PROTEIN (AFU_ORTHOLOGUE AFUA_8G06820)"/>
    <property type="match status" value="1"/>
</dbReference>
<dbReference type="SUPFAM" id="SSF53597">
    <property type="entry name" value="Dihydrofolate reductase-like"/>
    <property type="match status" value="1"/>
</dbReference>
<dbReference type="Pfam" id="PF01872">
    <property type="entry name" value="RibD_C"/>
    <property type="match status" value="1"/>
</dbReference>
<keyword evidence="8 12" id="KW-0862">Zinc</keyword>
<dbReference type="EC" id="3.5.4.26" evidence="12"/>
<evidence type="ECO:0000256" key="7">
    <source>
        <dbReference type="ARBA" id="ARBA00022723"/>
    </source>
</evidence>
<feature type="binding site" evidence="14">
    <location>
        <position position="131"/>
    </location>
    <ligand>
        <name>NADP(+)</name>
        <dbReference type="ChEBI" id="CHEBI:58349"/>
    </ligand>
</feature>
<feature type="binding site" evidence="15">
    <location>
        <position position="25"/>
    </location>
    <ligand>
        <name>Zn(2+)</name>
        <dbReference type="ChEBI" id="CHEBI:29105"/>
        <note>catalytic</note>
    </ligand>
</feature>
<dbReference type="InterPro" id="IPR016193">
    <property type="entry name" value="Cytidine_deaminase-like"/>
</dbReference>
<evidence type="ECO:0000256" key="14">
    <source>
        <dbReference type="PIRSR" id="PIRSR006769-2"/>
    </source>
</evidence>
<feature type="binding site" evidence="14">
    <location>
        <position position="187"/>
    </location>
    <ligand>
        <name>substrate</name>
    </ligand>
</feature>
<evidence type="ECO:0000256" key="2">
    <source>
        <dbReference type="ARBA" id="ARBA00004882"/>
    </source>
</evidence>
<feature type="binding site" evidence="14">
    <location>
        <position position="179"/>
    </location>
    <ligand>
        <name>NADP(+)</name>
        <dbReference type="ChEBI" id="CHEBI:58349"/>
    </ligand>
</feature>
<evidence type="ECO:0000256" key="6">
    <source>
        <dbReference type="ARBA" id="ARBA00022619"/>
    </source>
</evidence>
<feature type="domain" description="CMP/dCMP-type deaminase" evidence="16">
    <location>
        <begin position="1"/>
        <end position="100"/>
    </location>
</feature>
<comment type="pathway">
    <text evidence="2 12">Cofactor biosynthesis; riboflavin biosynthesis; 5-amino-6-(D-ribitylamino)uracil from GTP: step 2/4.</text>
</comment>
<evidence type="ECO:0000259" key="16">
    <source>
        <dbReference type="PROSITE" id="PS51747"/>
    </source>
</evidence>